<keyword evidence="1" id="KW-0812">Transmembrane</keyword>
<evidence type="ECO:0000313" key="2">
    <source>
        <dbReference type="EMBL" id="GAG79295.1"/>
    </source>
</evidence>
<keyword evidence="1" id="KW-0472">Membrane</keyword>
<name>X1AA10_9ZZZZ</name>
<proteinExistence type="predicted"/>
<sequence>MTCLGKDSIIKKKVYQLSIITLMFFLLFFVNPNLITSNLNSNDSIKSEITVDHQPHIANGESILFQGTESALNITDYGILYESNQVFAYS</sequence>
<organism evidence="2">
    <name type="scientific">marine sediment metagenome</name>
    <dbReference type="NCBI Taxonomy" id="412755"/>
    <lineage>
        <taxon>unclassified sequences</taxon>
        <taxon>metagenomes</taxon>
        <taxon>ecological metagenomes</taxon>
    </lineage>
</organism>
<gene>
    <name evidence="2" type="ORF">S01H4_35511</name>
</gene>
<evidence type="ECO:0000256" key="1">
    <source>
        <dbReference type="SAM" id="Phobius"/>
    </source>
</evidence>
<accession>X1AA10</accession>
<keyword evidence="1" id="KW-1133">Transmembrane helix</keyword>
<comment type="caution">
    <text evidence="2">The sequence shown here is derived from an EMBL/GenBank/DDBJ whole genome shotgun (WGS) entry which is preliminary data.</text>
</comment>
<dbReference type="AlphaFoldDB" id="X1AA10"/>
<protein>
    <submittedName>
        <fullName evidence="2">Uncharacterized protein</fullName>
    </submittedName>
</protein>
<reference evidence="2" key="1">
    <citation type="journal article" date="2014" name="Front. Microbiol.">
        <title>High frequency of phylogenetically diverse reductive dehalogenase-homologous genes in deep subseafloor sedimentary metagenomes.</title>
        <authorList>
            <person name="Kawai M."/>
            <person name="Futagami T."/>
            <person name="Toyoda A."/>
            <person name="Takaki Y."/>
            <person name="Nishi S."/>
            <person name="Hori S."/>
            <person name="Arai W."/>
            <person name="Tsubouchi T."/>
            <person name="Morono Y."/>
            <person name="Uchiyama I."/>
            <person name="Ito T."/>
            <person name="Fujiyama A."/>
            <person name="Inagaki F."/>
            <person name="Takami H."/>
        </authorList>
    </citation>
    <scope>NUCLEOTIDE SEQUENCE</scope>
    <source>
        <strain evidence="2">Expedition CK06-06</strain>
    </source>
</reference>
<feature type="transmembrane region" description="Helical" evidence="1">
    <location>
        <begin position="14"/>
        <end position="35"/>
    </location>
</feature>
<feature type="non-terminal residue" evidence="2">
    <location>
        <position position="90"/>
    </location>
</feature>
<dbReference type="EMBL" id="BART01018891">
    <property type="protein sequence ID" value="GAG79295.1"/>
    <property type="molecule type" value="Genomic_DNA"/>
</dbReference>